<dbReference type="Proteomes" id="UP000032749">
    <property type="component" value="Chromosome"/>
</dbReference>
<evidence type="ECO:0000313" key="2">
    <source>
        <dbReference type="EMBL" id="CCK75341.1"/>
    </source>
</evidence>
<feature type="signal peptide" evidence="1">
    <location>
        <begin position="1"/>
        <end position="20"/>
    </location>
</feature>
<name>R4YL06_OLEAN</name>
<proteinExistence type="predicted"/>
<keyword evidence="1" id="KW-0732">Signal</keyword>
<keyword evidence="3" id="KW-1185">Reference proteome</keyword>
<dbReference type="PROSITE" id="PS51257">
    <property type="entry name" value="PROKAR_LIPOPROTEIN"/>
    <property type="match status" value="1"/>
</dbReference>
<reference evidence="2 3" key="1">
    <citation type="journal article" date="2013" name="Nat. Commun.">
        <title>Genome sequence and functional genomic analysis of the oil-degrading bacterium Oleispira antarctica.</title>
        <authorList>
            <person name="Kube M."/>
            <person name="Chernikova T.N."/>
            <person name="Al-Ramahi Y."/>
            <person name="Beloqui A."/>
            <person name="Lopez-Cortez N."/>
            <person name="Guazzaroni M.E."/>
            <person name="Heipieper H.J."/>
            <person name="Klages S."/>
            <person name="Kotsyurbenko O.R."/>
            <person name="Langer I."/>
            <person name="Nechitaylo T.Y."/>
            <person name="Lunsdorf H."/>
            <person name="Fernandez M."/>
            <person name="Juarez S."/>
            <person name="Ciordia S."/>
            <person name="Singer A."/>
            <person name="Kagan O."/>
            <person name="Egorova O."/>
            <person name="Petit P.A."/>
            <person name="Stogios P."/>
            <person name="Kim Y."/>
            <person name="Tchigvintsev A."/>
            <person name="Flick R."/>
            <person name="Denaro R."/>
            <person name="Genovese M."/>
            <person name="Albar J.P."/>
            <person name="Reva O.N."/>
            <person name="Martinez-Gomariz M."/>
            <person name="Tran H."/>
            <person name="Ferrer M."/>
            <person name="Savchenko A."/>
            <person name="Yakunin A.F."/>
            <person name="Yakimov M.M."/>
            <person name="Golyshina O.V."/>
            <person name="Reinhardt R."/>
            <person name="Golyshin P.N."/>
        </authorList>
    </citation>
    <scope>NUCLEOTIDE SEQUENCE [LARGE SCALE GENOMIC DNA]</scope>
</reference>
<accession>R4YL06</accession>
<sequence length="185" mass="21488">MKHLIVLSTFLLMACSNINASNQTHSEENDYHNILSSLLNVNEHKYTYFDDNGVKQPDSLELFKELERIYSRNIESDQTNGKISKKRLKVIMYFSFYAQAKNSGAFQEYLAEDLMPIFLNNTDSFSVIMKELPFLIDSNCNRLNAYFGHEGKNKKKKHDFVNHNAQALTQHLNEDQKTVCMSNFD</sequence>
<dbReference type="OrthoDB" id="7059556at2"/>
<dbReference type="HOGENOM" id="CLU_1459925_0_0_6"/>
<gene>
    <name evidence="2" type="ORF">OLEAN_C11650</name>
</gene>
<dbReference type="AlphaFoldDB" id="R4YL06"/>
<dbReference type="KEGG" id="oai:OLEAN_C11650"/>
<dbReference type="STRING" id="698738.OLEAN_C11650"/>
<evidence type="ECO:0000256" key="1">
    <source>
        <dbReference type="SAM" id="SignalP"/>
    </source>
</evidence>
<evidence type="ECO:0000313" key="3">
    <source>
        <dbReference type="Proteomes" id="UP000032749"/>
    </source>
</evidence>
<organism evidence="2 3">
    <name type="scientific">Oleispira antarctica RB-8</name>
    <dbReference type="NCBI Taxonomy" id="698738"/>
    <lineage>
        <taxon>Bacteria</taxon>
        <taxon>Pseudomonadati</taxon>
        <taxon>Pseudomonadota</taxon>
        <taxon>Gammaproteobacteria</taxon>
        <taxon>Oceanospirillales</taxon>
        <taxon>Oceanospirillaceae</taxon>
        <taxon>Oleispira</taxon>
    </lineage>
</organism>
<dbReference type="EMBL" id="FO203512">
    <property type="protein sequence ID" value="CCK75341.1"/>
    <property type="molecule type" value="Genomic_DNA"/>
</dbReference>
<protein>
    <submittedName>
        <fullName evidence="2">Uncharacterized protein</fullName>
    </submittedName>
</protein>
<feature type="chain" id="PRO_5004374209" evidence="1">
    <location>
        <begin position="21"/>
        <end position="185"/>
    </location>
</feature>